<dbReference type="InterPro" id="IPR013382">
    <property type="entry name" value="CRISPR-assoc_prot_Cse2"/>
</dbReference>
<dbReference type="STRING" id="306537.jk0647"/>
<dbReference type="OrthoDB" id="4808431at2"/>
<protein>
    <recommendedName>
        <fullName evidence="3">Type I-E CRISPR-associated protein Cse2/CasB</fullName>
    </recommendedName>
</protein>
<dbReference type="Pfam" id="PF09485">
    <property type="entry name" value="CRISPR_Cse2"/>
    <property type="match status" value="1"/>
</dbReference>
<dbReference type="RefSeq" id="WP_005296210.1">
    <property type="nucleotide sequence ID" value="NC_007164.1"/>
</dbReference>
<dbReference type="eggNOG" id="ENOG5033037">
    <property type="taxonomic scope" value="Bacteria"/>
</dbReference>
<dbReference type="Proteomes" id="UP000000545">
    <property type="component" value="Chromosome"/>
</dbReference>
<evidence type="ECO:0008006" key="3">
    <source>
        <dbReference type="Google" id="ProtNLM"/>
    </source>
</evidence>
<sequence length="211" mass="23301">MDQTTDDRPRLSSAVAATCSQLQADYLGRTGYPNQARARGTLAELRKSAGQPVDKNPLVFESVLSSLVVLLSEKEVGRGDTPSPSEEAAFHALTFFALHMQGATHEVHDESHSFASACGRLAQTSESKSIKGRFDALVLARTAQSRLIQTRSLISLLRSNDLRFNYGWFAADLRKLSNPRTRNGVLLRWGRDFAFARYPRDIDGSATTQEN</sequence>
<dbReference type="NCBIfam" id="TIGR02548">
    <property type="entry name" value="casB_cse2"/>
    <property type="match status" value="1"/>
</dbReference>
<dbReference type="AlphaFoldDB" id="Q4JWJ8"/>
<organism evidence="1 2">
    <name type="scientific">Corynebacterium jeikeium (strain K411)</name>
    <dbReference type="NCBI Taxonomy" id="306537"/>
    <lineage>
        <taxon>Bacteria</taxon>
        <taxon>Bacillati</taxon>
        <taxon>Actinomycetota</taxon>
        <taxon>Actinomycetes</taxon>
        <taxon>Mycobacteriales</taxon>
        <taxon>Corynebacteriaceae</taxon>
        <taxon>Corynebacterium</taxon>
    </lineage>
</organism>
<evidence type="ECO:0000313" key="1">
    <source>
        <dbReference type="EMBL" id="CAI36809.1"/>
    </source>
</evidence>
<dbReference type="HOGENOM" id="CLU_081588_0_0_11"/>
<dbReference type="KEGG" id="cjk:jk0647"/>
<dbReference type="Gene3D" id="1.10.520.40">
    <property type="entry name" value="CRISPR-associated protein Cse2"/>
    <property type="match status" value="1"/>
</dbReference>
<dbReference type="EMBL" id="CR931997">
    <property type="protein sequence ID" value="CAI36809.1"/>
    <property type="molecule type" value="Genomic_DNA"/>
</dbReference>
<reference evidence="1 2" key="1">
    <citation type="journal article" date="2005" name="J. Bacteriol.">
        <title>Complete genome sequence and analysis of the multiresistant nosocomial pathogen Corynebacterium jeikeium K411, a lipid-requiring bacterium of the human skin flora.</title>
        <authorList>
            <person name="Tauch A."/>
            <person name="Kaiser O."/>
            <person name="Hain T."/>
            <person name="Goesmann A."/>
            <person name="Weisshaar B."/>
            <person name="Albersmeier A."/>
            <person name="Bekel T."/>
            <person name="Bischoff N."/>
            <person name="Brune I."/>
            <person name="Chakraborty T."/>
            <person name="Kalinowski J."/>
            <person name="Meyer F."/>
            <person name="Rupp O."/>
            <person name="Schneiker S."/>
            <person name="Viehoever P."/>
            <person name="Puehler A."/>
        </authorList>
    </citation>
    <scope>NUCLEOTIDE SEQUENCE [LARGE SCALE GENOMIC DNA]</scope>
    <source>
        <strain evidence="1 2">K411</strain>
    </source>
</reference>
<dbReference type="GeneID" id="92738167"/>
<proteinExistence type="predicted"/>
<gene>
    <name evidence="1" type="ordered locus">jk0647</name>
</gene>
<name>Q4JWJ8_CORJK</name>
<dbReference type="InterPro" id="IPR038287">
    <property type="entry name" value="Cse2_sf"/>
</dbReference>
<dbReference type="CDD" id="cd09731">
    <property type="entry name" value="Cse2_I-E"/>
    <property type="match status" value="1"/>
</dbReference>
<keyword evidence="2" id="KW-1185">Reference proteome</keyword>
<accession>Q4JWJ8</accession>
<dbReference type="PATRIC" id="fig|306537.10.peg.659"/>
<evidence type="ECO:0000313" key="2">
    <source>
        <dbReference type="Proteomes" id="UP000000545"/>
    </source>
</evidence>